<feature type="chain" id="PRO_5026354555" description="RxLR effector protein" evidence="2">
    <location>
        <begin position="20"/>
        <end position="157"/>
    </location>
</feature>
<dbReference type="AlphaFoldDB" id="A0A6G0JL01"/>
<proteinExistence type="predicted"/>
<sequence>MKSYRILCAALAAVALVRAQEQTPSKVKYIDFSSLKQHSKSPAAQLDATNTTKRSKPTETPMPAAQLDPVDTETPMPAAQLDPVDTETPMPAAQLDPVDTETPMPADQLDPTNATVRPADPSATKAPTPAPTPEPTPAPTVVNNTGHERLWSRRLIT</sequence>
<keyword evidence="2" id="KW-0732">Signal</keyword>
<organism evidence="3 4">
    <name type="scientific">Phytophthora fragariae</name>
    <dbReference type="NCBI Taxonomy" id="53985"/>
    <lineage>
        <taxon>Eukaryota</taxon>
        <taxon>Sar</taxon>
        <taxon>Stramenopiles</taxon>
        <taxon>Oomycota</taxon>
        <taxon>Peronosporomycetes</taxon>
        <taxon>Peronosporales</taxon>
        <taxon>Peronosporaceae</taxon>
        <taxon>Phytophthora</taxon>
    </lineage>
</organism>
<feature type="compositionally biased region" description="Low complexity" evidence="1">
    <location>
        <begin position="118"/>
        <end position="127"/>
    </location>
</feature>
<feature type="compositionally biased region" description="Pro residues" evidence="1">
    <location>
        <begin position="128"/>
        <end position="138"/>
    </location>
</feature>
<comment type="caution">
    <text evidence="3">The sequence shown here is derived from an EMBL/GenBank/DDBJ whole genome shotgun (WGS) entry which is preliminary data.</text>
</comment>
<dbReference type="Proteomes" id="UP000488956">
    <property type="component" value="Unassembled WGS sequence"/>
</dbReference>
<evidence type="ECO:0000256" key="2">
    <source>
        <dbReference type="SAM" id="SignalP"/>
    </source>
</evidence>
<accession>A0A6G0JL01</accession>
<feature type="compositionally biased region" description="Polar residues" evidence="1">
    <location>
        <begin position="34"/>
        <end position="52"/>
    </location>
</feature>
<evidence type="ECO:0000256" key="1">
    <source>
        <dbReference type="SAM" id="MobiDB-lite"/>
    </source>
</evidence>
<feature type="signal peptide" evidence="2">
    <location>
        <begin position="1"/>
        <end position="19"/>
    </location>
</feature>
<protein>
    <recommendedName>
        <fullName evidence="5">RxLR effector protein</fullName>
    </recommendedName>
</protein>
<gene>
    <name evidence="3" type="ORF">PF010_g30346</name>
</gene>
<name>A0A6G0JL01_9STRA</name>
<evidence type="ECO:0000313" key="4">
    <source>
        <dbReference type="Proteomes" id="UP000488956"/>
    </source>
</evidence>
<evidence type="ECO:0008006" key="5">
    <source>
        <dbReference type="Google" id="ProtNLM"/>
    </source>
</evidence>
<evidence type="ECO:0000313" key="3">
    <source>
        <dbReference type="EMBL" id="KAE9060115.1"/>
    </source>
</evidence>
<feature type="region of interest" description="Disordered" evidence="1">
    <location>
        <begin position="33"/>
        <end position="157"/>
    </location>
</feature>
<dbReference type="EMBL" id="QXFX01005710">
    <property type="protein sequence ID" value="KAE9060115.1"/>
    <property type="molecule type" value="Genomic_DNA"/>
</dbReference>
<reference evidence="3 4" key="1">
    <citation type="submission" date="2018-09" db="EMBL/GenBank/DDBJ databases">
        <title>Genomic investigation of the strawberry pathogen Phytophthora fragariae indicates pathogenicity is determined by transcriptional variation in three key races.</title>
        <authorList>
            <person name="Adams T.M."/>
            <person name="Armitage A.D."/>
            <person name="Sobczyk M.K."/>
            <person name="Bates H.J."/>
            <person name="Dunwell J.M."/>
            <person name="Nellist C.F."/>
            <person name="Harrison R.J."/>
        </authorList>
    </citation>
    <scope>NUCLEOTIDE SEQUENCE [LARGE SCALE GENOMIC DNA]</scope>
    <source>
        <strain evidence="3 4">ONT-3</strain>
    </source>
</reference>